<name>A0A6U4WBS1_NEODS</name>
<gene>
    <name evidence="2" type="ORF">NDES1114_LOCUS29158</name>
    <name evidence="3" type="ORF">NDES1114_LOCUS29159</name>
</gene>
<dbReference type="EMBL" id="HBGF01043576">
    <property type="protein sequence ID" value="CAD9143895.1"/>
    <property type="molecule type" value="Transcribed_RNA"/>
</dbReference>
<dbReference type="AlphaFoldDB" id="A0A6U4WBS1"/>
<evidence type="ECO:0000313" key="2">
    <source>
        <dbReference type="EMBL" id="CAD9143895.1"/>
    </source>
</evidence>
<organism evidence="3">
    <name type="scientific">Neobodo designis</name>
    <name type="common">Flagellated protozoan</name>
    <name type="synonym">Bodo designis</name>
    <dbReference type="NCBI Taxonomy" id="312471"/>
    <lineage>
        <taxon>Eukaryota</taxon>
        <taxon>Discoba</taxon>
        <taxon>Euglenozoa</taxon>
        <taxon>Kinetoplastea</taxon>
        <taxon>Metakinetoplastina</taxon>
        <taxon>Neobodonida</taxon>
        <taxon>Neobodo</taxon>
    </lineage>
</organism>
<proteinExistence type="predicted"/>
<sequence length="103" mass="12017">MDRILKTASRKQRQYWQQRAGQAARQLQDAHEAEKIQSAGARQRFKQKIGTSPSPFSKFVQETMGSREHDVSASLFVQASMLRWQFMSSEERRRFVAKTTRNP</sequence>
<protein>
    <submittedName>
        <fullName evidence="3">Uncharacterized protein</fullName>
    </submittedName>
</protein>
<evidence type="ECO:0000256" key="1">
    <source>
        <dbReference type="SAM" id="MobiDB-lite"/>
    </source>
</evidence>
<dbReference type="EMBL" id="HBGF01043577">
    <property type="protein sequence ID" value="CAD9143897.1"/>
    <property type="molecule type" value="Transcribed_RNA"/>
</dbReference>
<feature type="region of interest" description="Disordered" evidence="1">
    <location>
        <begin position="26"/>
        <end position="56"/>
    </location>
</feature>
<reference evidence="3" key="1">
    <citation type="submission" date="2021-01" db="EMBL/GenBank/DDBJ databases">
        <authorList>
            <person name="Corre E."/>
            <person name="Pelletier E."/>
            <person name="Niang G."/>
            <person name="Scheremetjew M."/>
            <person name="Finn R."/>
            <person name="Kale V."/>
            <person name="Holt S."/>
            <person name="Cochrane G."/>
            <person name="Meng A."/>
            <person name="Brown T."/>
            <person name="Cohen L."/>
        </authorList>
    </citation>
    <scope>NUCLEOTIDE SEQUENCE</scope>
    <source>
        <strain evidence="3">CCAP 1951/1</strain>
    </source>
</reference>
<evidence type="ECO:0000313" key="3">
    <source>
        <dbReference type="EMBL" id="CAD9143897.1"/>
    </source>
</evidence>
<accession>A0A6U4WBS1</accession>